<keyword evidence="4" id="KW-1015">Disulfide bond</keyword>
<dbReference type="InterPro" id="IPR013783">
    <property type="entry name" value="Ig-like_fold"/>
</dbReference>
<evidence type="ECO:0000256" key="3">
    <source>
        <dbReference type="ARBA" id="ARBA00022801"/>
    </source>
</evidence>
<dbReference type="InterPro" id="IPR008979">
    <property type="entry name" value="Galactose-bd-like_sf"/>
</dbReference>
<dbReference type="Pfam" id="PF18911">
    <property type="entry name" value="PKD_4"/>
    <property type="match status" value="1"/>
</dbReference>
<evidence type="ECO:0000256" key="2">
    <source>
        <dbReference type="ARBA" id="ARBA00022729"/>
    </source>
</evidence>
<reference evidence="10" key="1">
    <citation type="journal article" date="2019" name="Int. J. Syst. Evol. Microbiol.">
        <title>The Global Catalogue of Microorganisms (GCM) 10K type strain sequencing project: providing services to taxonomists for standard genome sequencing and annotation.</title>
        <authorList>
            <consortium name="The Broad Institute Genomics Platform"/>
            <consortium name="The Broad Institute Genome Sequencing Center for Infectious Disease"/>
            <person name="Wu L."/>
            <person name="Ma J."/>
        </authorList>
    </citation>
    <scope>NUCLEOTIDE SEQUENCE [LARGE SCALE GENOMIC DNA]</scope>
    <source>
        <strain evidence="10">KCTC 32514</strain>
    </source>
</reference>
<evidence type="ECO:0000313" key="9">
    <source>
        <dbReference type="EMBL" id="MFD2915947.1"/>
    </source>
</evidence>
<dbReference type="Proteomes" id="UP001597548">
    <property type="component" value="Unassembled WGS sequence"/>
</dbReference>
<dbReference type="InterPro" id="IPR000859">
    <property type="entry name" value="CUB_dom"/>
</dbReference>
<evidence type="ECO:0000259" key="6">
    <source>
        <dbReference type="PROSITE" id="PS01180"/>
    </source>
</evidence>
<evidence type="ECO:0000259" key="7">
    <source>
        <dbReference type="PROSITE" id="PS50093"/>
    </source>
</evidence>
<dbReference type="InterPro" id="IPR000601">
    <property type="entry name" value="PKD_dom"/>
</dbReference>
<dbReference type="SUPFAM" id="SSF49785">
    <property type="entry name" value="Galactose-binding domain-like"/>
    <property type="match status" value="1"/>
</dbReference>
<dbReference type="Pfam" id="PF18962">
    <property type="entry name" value="Por_Secre_tail"/>
    <property type="match status" value="1"/>
</dbReference>
<feature type="domain" description="PKD" evidence="7">
    <location>
        <begin position="181"/>
        <end position="220"/>
    </location>
</feature>
<dbReference type="EMBL" id="JBHUOS010000008">
    <property type="protein sequence ID" value="MFD2915947.1"/>
    <property type="molecule type" value="Genomic_DNA"/>
</dbReference>
<dbReference type="InterPro" id="IPR035986">
    <property type="entry name" value="PKD_dom_sf"/>
</dbReference>
<evidence type="ECO:0000256" key="5">
    <source>
        <dbReference type="SAM" id="SignalP"/>
    </source>
</evidence>
<dbReference type="Gene3D" id="2.60.120.260">
    <property type="entry name" value="Galactose-binding domain-like"/>
    <property type="match status" value="1"/>
</dbReference>
<feature type="domain" description="P/Homo B" evidence="8">
    <location>
        <begin position="269"/>
        <end position="452"/>
    </location>
</feature>
<comment type="caution">
    <text evidence="9">The sequence shown here is derived from an EMBL/GenBank/DDBJ whole genome shotgun (WGS) entry which is preliminary data.</text>
</comment>
<evidence type="ECO:0000256" key="1">
    <source>
        <dbReference type="ARBA" id="ARBA00022670"/>
    </source>
</evidence>
<feature type="chain" id="PRO_5047266836" evidence="5">
    <location>
        <begin position="19"/>
        <end position="677"/>
    </location>
</feature>
<dbReference type="PROSITE" id="PS51829">
    <property type="entry name" value="P_HOMO_B"/>
    <property type="match status" value="1"/>
</dbReference>
<dbReference type="Pfam" id="PF01483">
    <property type="entry name" value="P_proprotein"/>
    <property type="match status" value="1"/>
</dbReference>
<keyword evidence="2 5" id="KW-0732">Signal</keyword>
<evidence type="ECO:0000313" key="10">
    <source>
        <dbReference type="Proteomes" id="UP001597548"/>
    </source>
</evidence>
<keyword evidence="1" id="KW-0645">Protease</keyword>
<dbReference type="PROSITE" id="PS01180">
    <property type="entry name" value="CUB"/>
    <property type="match status" value="1"/>
</dbReference>
<dbReference type="SUPFAM" id="SSF49299">
    <property type="entry name" value="PKD domain"/>
    <property type="match status" value="1"/>
</dbReference>
<dbReference type="NCBIfam" id="TIGR04183">
    <property type="entry name" value="Por_Secre_tail"/>
    <property type="match status" value="1"/>
</dbReference>
<proteinExistence type="predicted"/>
<sequence>MKKALLILFTVMSSFIYAQEVIMQNGSITTCSGTFTDSGGEFGNYSSDEYFVFTICPDVPEGRLTLDFQEFATQLGADVMTIYNGDSVASPMFGTFSGANSPGLLFANSDNPSGCFTIEFVSNESANTTGWTANINCLLPCQDITAQLDSTSPLPNEEGIIEVCVGESVTLNGSGVFGVDGTGATYTWVFGDGNTVSGQSVTFAYDVPGVYLANFNIRDTNTDNFMNGCPNTNTINQIIRVSGEPDFTGVQAEDSTLCFGESTTIEAIVNPLTLTYNCPPPISEETFLPDGSGAAYSTCINVTCFDPNAVLTDISQLQDICINIEHSYSGDLDITLISPNGQEVNLFEQAGGGTYFGGANDDTSNDPGVGADYCFSMSAATPIANANTIIAGSNPPANSFEPGSYLPAESFDVLLGSPLNGEWCIQIIDNLSIDNGYIFSWELNFDPSVQLEDFTFIPNIVSQSWDPNSSITETNGNIITVAPDGSGEYCYIYRTVDEFGCEYAEEVCINVADENQPPITYYEDTDGDGYGDPNSPIVECSPIPPIGYAANNLDCDDSNNLLNPDASDTEGNGIDENCDGVDGDALSVDEFLKKEIFIQPNPFNNHVTINLPLSLIGSALDVIIYDLNGRVVYDNVHSNLEGVITIDNLNTLEKAPYFLKISNKEIGFNIVKKIIKL</sequence>
<name>A0ABW5ZW52_9FLAO</name>
<dbReference type="Gene3D" id="2.60.40.10">
    <property type="entry name" value="Immunoglobulins"/>
    <property type="match status" value="1"/>
</dbReference>
<keyword evidence="3" id="KW-0378">Hydrolase</keyword>
<dbReference type="SUPFAM" id="SSF49854">
    <property type="entry name" value="Spermadhesin, CUB domain"/>
    <property type="match status" value="1"/>
</dbReference>
<organism evidence="9 10">
    <name type="scientific">Psychroserpens luteus</name>
    <dbReference type="NCBI Taxonomy" id="1434066"/>
    <lineage>
        <taxon>Bacteria</taxon>
        <taxon>Pseudomonadati</taxon>
        <taxon>Bacteroidota</taxon>
        <taxon>Flavobacteriia</taxon>
        <taxon>Flavobacteriales</taxon>
        <taxon>Flavobacteriaceae</taxon>
        <taxon>Psychroserpens</taxon>
    </lineage>
</organism>
<feature type="domain" description="CUB" evidence="6">
    <location>
        <begin position="31"/>
        <end position="138"/>
    </location>
</feature>
<dbReference type="InterPro" id="IPR026444">
    <property type="entry name" value="Secre_tail"/>
</dbReference>
<dbReference type="PROSITE" id="PS50093">
    <property type="entry name" value="PKD"/>
    <property type="match status" value="1"/>
</dbReference>
<gene>
    <name evidence="9" type="ORF">ACFS29_09870</name>
</gene>
<evidence type="ECO:0000256" key="4">
    <source>
        <dbReference type="ARBA" id="ARBA00023157"/>
    </source>
</evidence>
<evidence type="ECO:0000259" key="8">
    <source>
        <dbReference type="PROSITE" id="PS51829"/>
    </source>
</evidence>
<protein>
    <submittedName>
        <fullName evidence="9">PKD domain-containing protein</fullName>
    </submittedName>
</protein>
<accession>A0ABW5ZW52</accession>
<feature type="signal peptide" evidence="5">
    <location>
        <begin position="1"/>
        <end position="18"/>
    </location>
</feature>
<dbReference type="Gene3D" id="2.60.120.290">
    <property type="entry name" value="Spermadhesin, CUB domain"/>
    <property type="match status" value="1"/>
</dbReference>
<dbReference type="RefSeq" id="WP_194509171.1">
    <property type="nucleotide sequence ID" value="NZ_JADILU010000007.1"/>
</dbReference>
<dbReference type="InterPro" id="IPR002884">
    <property type="entry name" value="P_dom"/>
</dbReference>
<dbReference type="CDD" id="cd00146">
    <property type="entry name" value="PKD"/>
    <property type="match status" value="1"/>
</dbReference>
<dbReference type="CDD" id="cd00041">
    <property type="entry name" value="CUB"/>
    <property type="match status" value="1"/>
</dbReference>
<dbReference type="InterPro" id="IPR035914">
    <property type="entry name" value="Sperma_CUB_dom_sf"/>
</dbReference>
<keyword evidence="10" id="KW-1185">Reference proteome</keyword>
<dbReference type="Pfam" id="PF00431">
    <property type="entry name" value="CUB"/>
    <property type="match status" value="1"/>
</dbReference>